<evidence type="ECO:0000256" key="4">
    <source>
        <dbReference type="ARBA" id="ARBA00022833"/>
    </source>
</evidence>
<protein>
    <recommendedName>
        <fullName evidence="7">DUF659 domain-containing protein</fullName>
    </recommendedName>
</protein>
<evidence type="ECO:0000256" key="3">
    <source>
        <dbReference type="ARBA" id="ARBA00022771"/>
    </source>
</evidence>
<comment type="caution">
    <text evidence="8">The sequence shown here is derived from an EMBL/GenBank/DDBJ whole genome shotgun (WGS) entry which is preliminary data.</text>
</comment>
<accession>A0A6G0XZZ0</accession>
<dbReference type="Pfam" id="PF04937">
    <property type="entry name" value="DUF659"/>
    <property type="match status" value="1"/>
</dbReference>
<dbReference type="EMBL" id="VUJU01007131">
    <property type="protein sequence ID" value="KAF0746637.1"/>
    <property type="molecule type" value="Genomic_DNA"/>
</dbReference>
<sequence length="629" mass="72179">MPGGKKKLSCWSYYLEKTVKDKKIFECCYCKFQYSCKNAAKMTIHLIKNCKNCPSEVIKKIKPAKDTHTLQLHSIEDNDYVDNLSEINENYIDATKSVENEILPFTSSSSIIVQNVQPNLTVRNTKKGILSFVDKMDASDQIKSNEKLTRAIIASGCPLQMLEHPLWIDVFKFLRPSLQLPSRKTLSISLLENEYNTVKSIVETKIAQSKYLSLQCDGWSNIRNEGIINFIICTPKPYFISSVETIHFNHTSDYITEQIEKVINKYDNRKFIAIITDNAANMLKARKSIEDKFPHIVSLNCIAHSLHLIISDLLKCNSVSTFITEVVDIVKAIKKSQILNAHFDSIRKINLCSKTLNLPVKTRWGSNLFCLTSMKTKVDKLIDIMNPRVKWITILEGDSITINQVFDTFYEIKNIFSDSFSESLMSIKEEKTIVNKFKEKHLNTIKPLHLAASLLDPKTQGCNLSNSEVLKSIEFIDQMISAQNNLSDSYKMDAAQILADIANYRTRQDIWSNDFIWKCVEKITPLTWWNSFCSSTHLCVIANKEPLNHTNASKITFVAHYWRQTVEKNKKVNYTEPEVEPNEIDENTVDLSKISDESSMSSNDSTSSNKVEWKDSDDDFFDEYLNKRD</sequence>
<feature type="compositionally biased region" description="Acidic residues" evidence="6">
    <location>
        <begin position="577"/>
        <end position="588"/>
    </location>
</feature>
<evidence type="ECO:0000313" key="8">
    <source>
        <dbReference type="EMBL" id="KAF0746637.1"/>
    </source>
</evidence>
<evidence type="ECO:0000259" key="7">
    <source>
        <dbReference type="Pfam" id="PF04937"/>
    </source>
</evidence>
<evidence type="ECO:0000256" key="1">
    <source>
        <dbReference type="ARBA" id="ARBA00004123"/>
    </source>
</evidence>
<feature type="compositionally biased region" description="Low complexity" evidence="6">
    <location>
        <begin position="597"/>
        <end position="608"/>
    </location>
</feature>
<evidence type="ECO:0000256" key="5">
    <source>
        <dbReference type="ARBA" id="ARBA00023242"/>
    </source>
</evidence>
<dbReference type="InterPro" id="IPR052035">
    <property type="entry name" value="ZnF_BED_domain_contain"/>
</dbReference>
<proteinExistence type="predicted"/>
<keyword evidence="9" id="KW-1185">Reference proteome</keyword>
<keyword evidence="4" id="KW-0862">Zinc</keyword>
<dbReference type="AlphaFoldDB" id="A0A6G0XZZ0"/>
<dbReference type="GO" id="GO:0008270">
    <property type="term" value="F:zinc ion binding"/>
    <property type="evidence" value="ECO:0007669"/>
    <property type="project" value="UniProtKB-KW"/>
</dbReference>
<feature type="region of interest" description="Disordered" evidence="6">
    <location>
        <begin position="573"/>
        <end position="614"/>
    </location>
</feature>
<comment type="subcellular location">
    <subcellularLocation>
        <location evidence="1">Nucleus</location>
    </subcellularLocation>
</comment>
<gene>
    <name evidence="8" type="ORF">FWK35_00023079</name>
</gene>
<dbReference type="SUPFAM" id="SSF53098">
    <property type="entry name" value="Ribonuclease H-like"/>
    <property type="match status" value="1"/>
</dbReference>
<feature type="domain" description="DUF659" evidence="7">
    <location>
        <begin position="181"/>
        <end position="326"/>
    </location>
</feature>
<evidence type="ECO:0000256" key="2">
    <source>
        <dbReference type="ARBA" id="ARBA00022723"/>
    </source>
</evidence>
<reference evidence="8 9" key="1">
    <citation type="submission" date="2019-08" db="EMBL/GenBank/DDBJ databases">
        <title>Whole genome of Aphis craccivora.</title>
        <authorList>
            <person name="Voronova N.V."/>
            <person name="Shulinski R.S."/>
            <person name="Bandarenka Y.V."/>
            <person name="Zhorov D.G."/>
            <person name="Warner D."/>
        </authorList>
    </citation>
    <scope>NUCLEOTIDE SEQUENCE [LARGE SCALE GENOMIC DNA]</scope>
    <source>
        <strain evidence="8">180601</strain>
        <tissue evidence="8">Whole Body</tissue>
    </source>
</reference>
<dbReference type="Proteomes" id="UP000478052">
    <property type="component" value="Unassembled WGS sequence"/>
</dbReference>
<name>A0A6G0XZZ0_APHCR</name>
<dbReference type="PANTHER" id="PTHR46481">
    <property type="entry name" value="ZINC FINGER BED DOMAIN-CONTAINING PROTEIN 4"/>
    <property type="match status" value="1"/>
</dbReference>
<dbReference type="InterPro" id="IPR012337">
    <property type="entry name" value="RNaseH-like_sf"/>
</dbReference>
<keyword evidence="3" id="KW-0863">Zinc-finger</keyword>
<evidence type="ECO:0000256" key="6">
    <source>
        <dbReference type="SAM" id="MobiDB-lite"/>
    </source>
</evidence>
<dbReference type="PANTHER" id="PTHR46481:SF10">
    <property type="entry name" value="ZINC FINGER BED DOMAIN-CONTAINING PROTEIN 39"/>
    <property type="match status" value="1"/>
</dbReference>
<keyword evidence="2" id="KW-0479">Metal-binding</keyword>
<keyword evidence="5" id="KW-0539">Nucleus</keyword>
<dbReference type="OrthoDB" id="6778913at2759"/>
<dbReference type="InterPro" id="IPR007021">
    <property type="entry name" value="DUF659"/>
</dbReference>
<dbReference type="GO" id="GO:0005634">
    <property type="term" value="C:nucleus"/>
    <property type="evidence" value="ECO:0007669"/>
    <property type="project" value="UniProtKB-SubCell"/>
</dbReference>
<evidence type="ECO:0000313" key="9">
    <source>
        <dbReference type="Proteomes" id="UP000478052"/>
    </source>
</evidence>
<organism evidence="8 9">
    <name type="scientific">Aphis craccivora</name>
    <name type="common">Cowpea aphid</name>
    <dbReference type="NCBI Taxonomy" id="307492"/>
    <lineage>
        <taxon>Eukaryota</taxon>
        <taxon>Metazoa</taxon>
        <taxon>Ecdysozoa</taxon>
        <taxon>Arthropoda</taxon>
        <taxon>Hexapoda</taxon>
        <taxon>Insecta</taxon>
        <taxon>Pterygota</taxon>
        <taxon>Neoptera</taxon>
        <taxon>Paraneoptera</taxon>
        <taxon>Hemiptera</taxon>
        <taxon>Sternorrhyncha</taxon>
        <taxon>Aphidomorpha</taxon>
        <taxon>Aphidoidea</taxon>
        <taxon>Aphididae</taxon>
        <taxon>Aphidini</taxon>
        <taxon>Aphis</taxon>
        <taxon>Aphis</taxon>
    </lineage>
</organism>